<dbReference type="InterPro" id="IPR001851">
    <property type="entry name" value="ABC_transp_permease"/>
</dbReference>
<dbReference type="GO" id="GO:0005886">
    <property type="term" value="C:plasma membrane"/>
    <property type="evidence" value="ECO:0007669"/>
    <property type="project" value="UniProtKB-SubCell"/>
</dbReference>
<comment type="subcellular location">
    <subcellularLocation>
        <location evidence="1">Cell membrane</location>
        <topology evidence="1">Multi-pass membrane protein</topology>
    </subcellularLocation>
</comment>
<feature type="transmembrane region" description="Helical" evidence="9">
    <location>
        <begin position="97"/>
        <end position="116"/>
    </location>
</feature>
<proteinExistence type="inferred from homology"/>
<dbReference type="InterPro" id="IPR052157">
    <property type="entry name" value="BCAA_transport_permease"/>
</dbReference>
<keyword evidence="4 9" id="KW-0812">Transmembrane</keyword>
<dbReference type="CDD" id="cd06582">
    <property type="entry name" value="TM_PBP1_LivH_like"/>
    <property type="match status" value="1"/>
</dbReference>
<dbReference type="HOGENOM" id="CLU_039929_2_0_2"/>
<evidence type="ECO:0000256" key="6">
    <source>
        <dbReference type="ARBA" id="ARBA00022989"/>
    </source>
</evidence>
<feature type="transmembrane region" description="Helical" evidence="9">
    <location>
        <begin position="66"/>
        <end position="85"/>
    </location>
</feature>
<organism evidence="10 11">
    <name type="scientific">Haloquadratum walsbyi J07HQW2</name>
    <dbReference type="NCBI Taxonomy" id="1238425"/>
    <lineage>
        <taxon>Archaea</taxon>
        <taxon>Methanobacteriati</taxon>
        <taxon>Methanobacteriota</taxon>
        <taxon>Stenosarchaea group</taxon>
        <taxon>Halobacteria</taxon>
        <taxon>Halobacteriales</taxon>
        <taxon>Haloferacaceae</taxon>
        <taxon>Haloquadratum</taxon>
    </lineage>
</organism>
<dbReference type="eggNOG" id="arCOG01270">
    <property type="taxonomic scope" value="Archaea"/>
</dbReference>
<name>U1PTP6_9EURY</name>
<evidence type="ECO:0000256" key="7">
    <source>
        <dbReference type="ARBA" id="ARBA00023136"/>
    </source>
</evidence>
<keyword evidence="6 9" id="KW-1133">Transmembrane helix</keyword>
<sequence>MVPLIISSVVDGVLIGLAYGLVAAGLGLIWGVMDIVNFAHGEHMLIAMYVTLLASAELSVSPLILLPVNAALMFLVGYGTYVVIIKRTMGGPILGQVLCTFGLLLVIRYGIIYLVGPSTRTVDNFAFAGSTTTYGISVSYPAVLTAAVSLLTIGLLYAILQRSSIGKAIRATAQDKQAAQVMGINTDRIYAISWGIGLAATGIAGTMIATYFPIQPNATPGIWTIASFAAVALGGLGSILGAVVGGIVIGLVQNLGASLLDPSYQQLYVYIVLIGALLYQREGILDWVSGQ</sequence>
<evidence type="ECO:0000256" key="1">
    <source>
        <dbReference type="ARBA" id="ARBA00004651"/>
    </source>
</evidence>
<dbReference type="AlphaFoldDB" id="U1PTP6"/>
<evidence type="ECO:0000256" key="5">
    <source>
        <dbReference type="ARBA" id="ARBA00022970"/>
    </source>
</evidence>
<evidence type="ECO:0000313" key="10">
    <source>
        <dbReference type="EMBL" id="ERG97177.1"/>
    </source>
</evidence>
<evidence type="ECO:0000313" key="11">
    <source>
        <dbReference type="Proteomes" id="UP000030710"/>
    </source>
</evidence>
<reference evidence="10 11" key="1">
    <citation type="journal article" date="2013" name="PLoS ONE">
        <title>Assembly-driven community genomics of a hypersaline microbial ecosystem.</title>
        <authorList>
            <person name="Podell S."/>
            <person name="Ugalde J.A."/>
            <person name="Narasingarao P."/>
            <person name="Banfield J.F."/>
            <person name="Heidelberg K.B."/>
            <person name="Allen E.E."/>
        </authorList>
    </citation>
    <scope>NUCLEOTIDE SEQUENCE [LARGE SCALE GENOMIC DNA]</scope>
    <source>
        <strain evidence="11">J07HQW2</strain>
    </source>
</reference>
<dbReference type="PANTHER" id="PTHR11795:SF445">
    <property type="entry name" value="AMINO ACID ABC TRANSPORTER PERMEASE PROTEIN"/>
    <property type="match status" value="1"/>
</dbReference>
<protein>
    <submittedName>
        <fullName evidence="10">Branched-chain amino acid ABC-type transport system, permease component</fullName>
    </submittedName>
</protein>
<feature type="transmembrane region" description="Helical" evidence="9">
    <location>
        <begin position="226"/>
        <end position="252"/>
    </location>
</feature>
<accession>U1PTP6</accession>
<dbReference type="GO" id="GO:0006865">
    <property type="term" value="P:amino acid transport"/>
    <property type="evidence" value="ECO:0007669"/>
    <property type="project" value="UniProtKB-KW"/>
</dbReference>
<evidence type="ECO:0000256" key="9">
    <source>
        <dbReference type="SAM" id="Phobius"/>
    </source>
</evidence>
<feature type="transmembrane region" description="Helical" evidence="9">
    <location>
        <begin position="189"/>
        <end position="214"/>
    </location>
</feature>
<dbReference type="GO" id="GO:0022857">
    <property type="term" value="F:transmembrane transporter activity"/>
    <property type="evidence" value="ECO:0007669"/>
    <property type="project" value="InterPro"/>
</dbReference>
<keyword evidence="2" id="KW-0813">Transport</keyword>
<dbReference type="Proteomes" id="UP000030710">
    <property type="component" value="Unassembled WGS sequence"/>
</dbReference>
<feature type="transmembrane region" description="Helical" evidence="9">
    <location>
        <begin position="136"/>
        <end position="160"/>
    </location>
</feature>
<keyword evidence="7 9" id="KW-0472">Membrane</keyword>
<keyword evidence="3" id="KW-1003">Cell membrane</keyword>
<evidence type="ECO:0000256" key="2">
    <source>
        <dbReference type="ARBA" id="ARBA00022448"/>
    </source>
</evidence>
<evidence type="ECO:0000256" key="4">
    <source>
        <dbReference type="ARBA" id="ARBA00022692"/>
    </source>
</evidence>
<dbReference type="PANTHER" id="PTHR11795">
    <property type="entry name" value="BRANCHED-CHAIN AMINO ACID TRANSPORT SYSTEM PERMEASE PROTEIN LIVH"/>
    <property type="match status" value="1"/>
</dbReference>
<comment type="similarity">
    <text evidence="8">Belongs to the binding-protein-dependent transport system permease family. LivHM subfamily.</text>
</comment>
<dbReference type="RefSeq" id="WP_021056638.1">
    <property type="nucleotide sequence ID" value="NZ_KE356561.1"/>
</dbReference>
<dbReference type="EMBL" id="KE356561">
    <property type="protein sequence ID" value="ERG97177.1"/>
    <property type="molecule type" value="Genomic_DNA"/>
</dbReference>
<dbReference type="STRING" id="1238425.J07HQW2_03663"/>
<gene>
    <name evidence="10" type="ORF">J07HQW2_03663</name>
</gene>
<feature type="transmembrane region" description="Helical" evidence="9">
    <location>
        <begin position="12"/>
        <end position="32"/>
    </location>
</feature>
<evidence type="ECO:0000256" key="8">
    <source>
        <dbReference type="ARBA" id="ARBA00037998"/>
    </source>
</evidence>
<dbReference type="Pfam" id="PF02653">
    <property type="entry name" value="BPD_transp_2"/>
    <property type="match status" value="1"/>
</dbReference>
<evidence type="ECO:0000256" key="3">
    <source>
        <dbReference type="ARBA" id="ARBA00022475"/>
    </source>
</evidence>
<keyword evidence="5" id="KW-0029">Amino-acid transport</keyword>